<dbReference type="PRINTS" id="PR00337">
    <property type="entry name" value="LEUILEVALBP"/>
</dbReference>
<name>A0ABS3R4G9_9ACTN</name>
<feature type="region of interest" description="Disordered" evidence="5">
    <location>
        <begin position="1"/>
        <end position="25"/>
    </location>
</feature>
<keyword evidence="2" id="KW-0813">Transport</keyword>
<dbReference type="Gene3D" id="3.40.50.2300">
    <property type="match status" value="2"/>
</dbReference>
<sequence>MFANTGRSRPPTLSTPSSRPPTSRARTLGAATAALLLPLTACGTSEAGGDGSTIKIGYIAPLSGTAALYAGGFTGGVESAVKVHEKSGGRKLVLKKGDDASDPATSTQVCQRFVNQDHVDLIVAGQPAANAQACRAVAAARKIPYVSFATGATEFCFPNMWSYGPSPKQAALPLIEYLLAHGSKRFYLMGTDSASPKATFAIVKSRVEAGGGTVVGTGYEPLGTSDFSPDVSKIVSSGADTVFSAVVAGDNITYHKQFAANAGTKKLVQGDMQMVTKTARALGSAAGGVVYAGPYDPSAQNAANTAYVAALKATAPKVNPGDAILGYQGMTLVGKALDGLPKGAKPTSAAIGKALSSASAETPSGTLTAGANRYVTMPMRIWKVGADGAASSVLQTVPSADPSVGCRQ</sequence>
<organism evidence="7 8">
    <name type="scientific">Actinomadura nitritigenes</name>
    <dbReference type="NCBI Taxonomy" id="134602"/>
    <lineage>
        <taxon>Bacteria</taxon>
        <taxon>Bacillati</taxon>
        <taxon>Actinomycetota</taxon>
        <taxon>Actinomycetes</taxon>
        <taxon>Streptosporangiales</taxon>
        <taxon>Thermomonosporaceae</taxon>
        <taxon>Actinomadura</taxon>
    </lineage>
</organism>
<dbReference type="EMBL" id="JAGEOK010000015">
    <property type="protein sequence ID" value="MBO2440499.1"/>
    <property type="molecule type" value="Genomic_DNA"/>
</dbReference>
<feature type="domain" description="Leucine-binding protein" evidence="6">
    <location>
        <begin position="53"/>
        <end position="388"/>
    </location>
</feature>
<dbReference type="InterPro" id="IPR051010">
    <property type="entry name" value="BCAA_transport"/>
</dbReference>
<dbReference type="PANTHER" id="PTHR30483:SF6">
    <property type="entry name" value="PERIPLASMIC BINDING PROTEIN OF ABC TRANSPORTER FOR NATURAL AMINO ACIDS"/>
    <property type="match status" value="1"/>
</dbReference>
<evidence type="ECO:0000256" key="4">
    <source>
        <dbReference type="ARBA" id="ARBA00022970"/>
    </source>
</evidence>
<comment type="caution">
    <text evidence="7">The sequence shown here is derived from an EMBL/GenBank/DDBJ whole genome shotgun (WGS) entry which is preliminary data.</text>
</comment>
<evidence type="ECO:0000256" key="1">
    <source>
        <dbReference type="ARBA" id="ARBA00010062"/>
    </source>
</evidence>
<dbReference type="InterPro" id="IPR000709">
    <property type="entry name" value="Leu_Ile_Val-bd"/>
</dbReference>
<reference evidence="7 8" key="1">
    <citation type="submission" date="2021-03" db="EMBL/GenBank/DDBJ databases">
        <authorList>
            <person name="Kanchanasin P."/>
            <person name="Saeng-In P."/>
            <person name="Phongsopitanun W."/>
            <person name="Yuki M."/>
            <person name="Kudo T."/>
            <person name="Ohkuma M."/>
            <person name="Tanasupawat S."/>
        </authorList>
    </citation>
    <scope>NUCLEOTIDE SEQUENCE [LARGE SCALE GENOMIC DNA]</scope>
    <source>
        <strain evidence="7 8">L46</strain>
    </source>
</reference>
<evidence type="ECO:0000313" key="8">
    <source>
        <dbReference type="Proteomes" id="UP000666915"/>
    </source>
</evidence>
<accession>A0ABS3R4G9</accession>
<keyword evidence="8" id="KW-1185">Reference proteome</keyword>
<dbReference type="InterPro" id="IPR028081">
    <property type="entry name" value="Leu-bd"/>
</dbReference>
<proteinExistence type="inferred from homology"/>
<dbReference type="PANTHER" id="PTHR30483">
    <property type="entry name" value="LEUCINE-SPECIFIC-BINDING PROTEIN"/>
    <property type="match status" value="1"/>
</dbReference>
<comment type="similarity">
    <text evidence="1">Belongs to the leucine-binding protein family.</text>
</comment>
<evidence type="ECO:0000256" key="3">
    <source>
        <dbReference type="ARBA" id="ARBA00022729"/>
    </source>
</evidence>
<evidence type="ECO:0000259" key="6">
    <source>
        <dbReference type="Pfam" id="PF13458"/>
    </source>
</evidence>
<evidence type="ECO:0000256" key="2">
    <source>
        <dbReference type="ARBA" id="ARBA00022448"/>
    </source>
</evidence>
<evidence type="ECO:0000313" key="7">
    <source>
        <dbReference type="EMBL" id="MBO2440499.1"/>
    </source>
</evidence>
<dbReference type="SUPFAM" id="SSF53822">
    <property type="entry name" value="Periplasmic binding protein-like I"/>
    <property type="match status" value="1"/>
</dbReference>
<dbReference type="RefSeq" id="WP_208268899.1">
    <property type="nucleotide sequence ID" value="NZ_BAAAGM010000078.1"/>
</dbReference>
<dbReference type="Pfam" id="PF13458">
    <property type="entry name" value="Peripla_BP_6"/>
    <property type="match status" value="1"/>
</dbReference>
<keyword evidence="4" id="KW-0029">Amino-acid transport</keyword>
<dbReference type="InterPro" id="IPR028082">
    <property type="entry name" value="Peripla_BP_I"/>
</dbReference>
<dbReference type="Proteomes" id="UP000666915">
    <property type="component" value="Unassembled WGS sequence"/>
</dbReference>
<evidence type="ECO:0000256" key="5">
    <source>
        <dbReference type="SAM" id="MobiDB-lite"/>
    </source>
</evidence>
<keyword evidence="3" id="KW-0732">Signal</keyword>
<protein>
    <submittedName>
        <fullName evidence="7">ABC transporter substrate-binding protein</fullName>
    </submittedName>
</protein>
<gene>
    <name evidence="7" type="ORF">J4557_23510</name>
</gene>